<feature type="transmembrane region" description="Helical" evidence="6">
    <location>
        <begin position="243"/>
        <end position="264"/>
    </location>
</feature>
<feature type="transmembrane region" description="Helical" evidence="6">
    <location>
        <begin position="206"/>
        <end position="231"/>
    </location>
</feature>
<dbReference type="InterPro" id="IPR044398">
    <property type="entry name" value="Globin-sensor_dom"/>
</dbReference>
<dbReference type="EMBL" id="ABZS01000072">
    <property type="protein sequence ID" value="EEP60617.1"/>
    <property type="molecule type" value="Genomic_DNA"/>
</dbReference>
<sequence length="304" mass="35701">MIENIEQIKKDFDFTQEDVERIKKLKPILEKYLDEFISKFYFFISRFPDYNQFLKNEDLFKRHKSELKNWFLDLFSGNYDENYFSRLYKIGEVHVNIGLPTHYVNAAFNFVRRFIIEKIDAEIQDRNERNLYVTSIGKLIDINLDVLTLAYREKELIKYGALSKYTRILFVFAKRFSEIIDFVILGALVIVALFVFVLFGYDIYKILFNIIPFEEGIIILLGTLLILWAVGELMNEEIKHFKGGGFAITIFVSIALAAMIRKLLIASLSESGEKKVIELVAYSFVILVLGIVYWLIKKNKQQEI</sequence>
<comment type="subcellular location">
    <subcellularLocation>
        <location evidence="1">Cell membrane</location>
        <topology evidence="1">Multi-pass membrane protein</topology>
    </subcellularLocation>
</comment>
<comment type="caution">
    <text evidence="8">The sequence shown here is derived from an EMBL/GenBank/DDBJ whole genome shotgun (WGS) entry which is preliminary data.</text>
</comment>
<evidence type="ECO:0000313" key="8">
    <source>
        <dbReference type="EMBL" id="EEP60617.1"/>
    </source>
</evidence>
<gene>
    <name evidence="8" type="ORF">SULYE_0876</name>
</gene>
<evidence type="ECO:0000313" key="9">
    <source>
        <dbReference type="Proteomes" id="UP000005540"/>
    </source>
</evidence>
<evidence type="ECO:0000256" key="3">
    <source>
        <dbReference type="ARBA" id="ARBA00022692"/>
    </source>
</evidence>
<keyword evidence="2" id="KW-1003">Cell membrane</keyword>
<dbReference type="SUPFAM" id="SSF46458">
    <property type="entry name" value="Globin-like"/>
    <property type="match status" value="1"/>
</dbReference>
<feature type="domain" description="Globin-sensor" evidence="7">
    <location>
        <begin position="4"/>
        <end position="154"/>
    </location>
</feature>
<dbReference type="InterPro" id="IPR012292">
    <property type="entry name" value="Globin/Proto"/>
</dbReference>
<keyword evidence="4 6" id="KW-1133">Transmembrane helix</keyword>
<dbReference type="GO" id="GO:0020037">
    <property type="term" value="F:heme binding"/>
    <property type="evidence" value="ECO:0007669"/>
    <property type="project" value="InterPro"/>
</dbReference>
<name>C4FJX6_9AQUI</name>
<evidence type="ECO:0000256" key="4">
    <source>
        <dbReference type="ARBA" id="ARBA00022989"/>
    </source>
</evidence>
<evidence type="ECO:0000259" key="7">
    <source>
        <dbReference type="Pfam" id="PF11563"/>
    </source>
</evidence>
<evidence type="ECO:0000256" key="6">
    <source>
        <dbReference type="SAM" id="Phobius"/>
    </source>
</evidence>
<dbReference type="Gene3D" id="1.10.490.10">
    <property type="entry name" value="Globins"/>
    <property type="match status" value="1"/>
</dbReference>
<dbReference type="Proteomes" id="UP000005540">
    <property type="component" value="Unassembled WGS sequence"/>
</dbReference>
<dbReference type="AlphaFoldDB" id="C4FJX6"/>
<dbReference type="GO" id="GO:0019825">
    <property type="term" value="F:oxygen binding"/>
    <property type="evidence" value="ECO:0007669"/>
    <property type="project" value="InterPro"/>
</dbReference>
<evidence type="ECO:0000256" key="2">
    <source>
        <dbReference type="ARBA" id="ARBA00022475"/>
    </source>
</evidence>
<keyword evidence="3 6" id="KW-0812">Transmembrane</keyword>
<feature type="transmembrane region" description="Helical" evidence="6">
    <location>
        <begin position="179"/>
        <end position="200"/>
    </location>
</feature>
<keyword evidence="5 6" id="KW-0472">Membrane</keyword>
<reference evidence="8 9" key="1">
    <citation type="submission" date="2009-04" db="EMBL/GenBank/DDBJ databases">
        <authorList>
            <person name="Reysenbach A.-L."/>
            <person name="Heidelberg J.F."/>
            <person name="Nelson W.C."/>
        </authorList>
    </citation>
    <scope>NUCLEOTIDE SEQUENCE [LARGE SCALE GENOMIC DNA]</scope>
    <source>
        <strain evidence="8 9">SS-5</strain>
    </source>
</reference>
<dbReference type="InterPro" id="IPR020948">
    <property type="entry name" value="P_starv_induced_PsiE-like"/>
</dbReference>
<organism evidence="8 9">
    <name type="scientific">Sulfurihydrogenibium yellowstonense SS-5</name>
    <dbReference type="NCBI Taxonomy" id="432331"/>
    <lineage>
        <taxon>Bacteria</taxon>
        <taxon>Pseudomonadati</taxon>
        <taxon>Aquificota</taxon>
        <taxon>Aquificia</taxon>
        <taxon>Aquificales</taxon>
        <taxon>Hydrogenothermaceae</taxon>
        <taxon>Sulfurihydrogenibium</taxon>
    </lineage>
</organism>
<evidence type="ECO:0000256" key="1">
    <source>
        <dbReference type="ARBA" id="ARBA00004651"/>
    </source>
</evidence>
<evidence type="ECO:0000256" key="5">
    <source>
        <dbReference type="ARBA" id="ARBA00023136"/>
    </source>
</evidence>
<dbReference type="OrthoDB" id="9774793at2"/>
<proteinExistence type="predicted"/>
<feature type="transmembrane region" description="Helical" evidence="6">
    <location>
        <begin position="276"/>
        <end position="296"/>
    </location>
</feature>
<dbReference type="Pfam" id="PF06146">
    <property type="entry name" value="PsiE"/>
    <property type="match status" value="1"/>
</dbReference>
<dbReference type="InterPro" id="IPR009050">
    <property type="entry name" value="Globin-like_sf"/>
</dbReference>
<dbReference type="RefSeq" id="WP_007546778.1">
    <property type="nucleotide sequence ID" value="NZ_ABZS01000072.1"/>
</dbReference>
<dbReference type="GO" id="GO:0005886">
    <property type="term" value="C:plasma membrane"/>
    <property type="evidence" value="ECO:0007669"/>
    <property type="project" value="UniProtKB-SubCell"/>
</dbReference>
<protein>
    <recommendedName>
        <fullName evidence="7">Globin-sensor domain-containing protein</fullName>
    </recommendedName>
</protein>
<keyword evidence="9" id="KW-1185">Reference proteome</keyword>
<dbReference type="Pfam" id="PF11563">
    <property type="entry name" value="Protoglobin"/>
    <property type="match status" value="1"/>
</dbReference>
<accession>C4FJX6</accession>